<dbReference type="PROSITE" id="PS00584">
    <property type="entry name" value="PFKB_KINASES_2"/>
    <property type="match status" value="1"/>
</dbReference>
<feature type="active site" description="Proton acceptor" evidence="10">
    <location>
        <position position="300"/>
    </location>
</feature>
<keyword evidence="8 11" id="KW-0418">Kinase</keyword>
<evidence type="ECO:0000259" key="12">
    <source>
        <dbReference type="Pfam" id="PF00294"/>
    </source>
</evidence>
<comment type="cofactor">
    <cofactor evidence="1 11">
        <name>Mg(2+)</name>
        <dbReference type="ChEBI" id="CHEBI:18420"/>
    </cofactor>
</comment>
<dbReference type="GO" id="GO:0004001">
    <property type="term" value="F:adenosine kinase activity"/>
    <property type="evidence" value="ECO:0007669"/>
    <property type="project" value="UniProtKB-UniRule"/>
</dbReference>
<evidence type="ECO:0000256" key="2">
    <source>
        <dbReference type="ARBA" id="ARBA00004801"/>
    </source>
</evidence>
<dbReference type="Pfam" id="PF00294">
    <property type="entry name" value="PfkB"/>
    <property type="match status" value="1"/>
</dbReference>
<dbReference type="FunFam" id="3.40.1190.20:FF:000014">
    <property type="entry name" value="ADO1p Adenosine kinase"/>
    <property type="match status" value="1"/>
</dbReference>
<keyword evidence="7 11" id="KW-0547">Nucleotide-binding</keyword>
<dbReference type="InterPro" id="IPR002173">
    <property type="entry name" value="Carboh/pur_kinase_PfkB_CS"/>
</dbReference>
<evidence type="ECO:0000313" key="14">
    <source>
        <dbReference type="Proteomes" id="UP000095038"/>
    </source>
</evidence>
<comment type="function">
    <text evidence="11">ATP dependent phosphorylation of adenosine and other related nucleoside analogs to monophosphate derivatives.</text>
</comment>
<dbReference type="EC" id="2.7.1.20" evidence="4 11"/>
<dbReference type="EMBL" id="KV454488">
    <property type="protein sequence ID" value="ODV59112.1"/>
    <property type="molecule type" value="Genomic_DNA"/>
</dbReference>
<dbReference type="GO" id="GO:0006166">
    <property type="term" value="P:purine ribonucleoside salvage"/>
    <property type="evidence" value="ECO:0007669"/>
    <property type="project" value="UniProtKB-KW"/>
</dbReference>
<evidence type="ECO:0000256" key="1">
    <source>
        <dbReference type="ARBA" id="ARBA00001946"/>
    </source>
</evidence>
<accession>A0A1D2VC24</accession>
<name>A0A1D2VC24_9ASCO</name>
<dbReference type="GO" id="GO:0005829">
    <property type="term" value="C:cytosol"/>
    <property type="evidence" value="ECO:0007669"/>
    <property type="project" value="TreeGrafter"/>
</dbReference>
<evidence type="ECO:0000256" key="3">
    <source>
        <dbReference type="ARBA" id="ARBA00010688"/>
    </source>
</evidence>
<keyword evidence="6 11" id="KW-0660">Purine salvage</keyword>
<dbReference type="RefSeq" id="XP_020045419.1">
    <property type="nucleotide sequence ID" value="XM_020193890.1"/>
</dbReference>
<dbReference type="Proteomes" id="UP000095038">
    <property type="component" value="Unassembled WGS sequence"/>
</dbReference>
<evidence type="ECO:0000256" key="7">
    <source>
        <dbReference type="ARBA" id="ARBA00022741"/>
    </source>
</evidence>
<dbReference type="InterPro" id="IPR029056">
    <property type="entry name" value="Ribokinase-like"/>
</dbReference>
<proteinExistence type="inferred from homology"/>
<dbReference type="FunCoup" id="A0A1D2VC24">
    <property type="interactions" value="1300"/>
</dbReference>
<dbReference type="GO" id="GO:0044209">
    <property type="term" value="P:AMP salvage"/>
    <property type="evidence" value="ECO:0007669"/>
    <property type="project" value="UniProtKB-UniRule"/>
</dbReference>
<dbReference type="PRINTS" id="PR00989">
    <property type="entry name" value="ADENOKINASE"/>
</dbReference>
<dbReference type="InterPro" id="IPR011611">
    <property type="entry name" value="PfkB_dom"/>
</dbReference>
<dbReference type="Gene3D" id="3.40.1190.20">
    <property type="match status" value="1"/>
</dbReference>
<evidence type="ECO:0000256" key="4">
    <source>
        <dbReference type="ARBA" id="ARBA00012119"/>
    </source>
</evidence>
<dbReference type="InParanoid" id="A0A1D2VC24"/>
<sequence length="349" mass="38146">MSFPLVCLGNPLLDLQCNVDASILKKYDLNANDAILADQKHIPLFSEVLGFPDIKFIAGGAAQNTARAAQYILPSKSVVYFGSVGKDKYSELLLTANEKAGLISNYMFQDDFETGKCVALISNFDRSLVTDLAAANHFEPSHLLKPENWKLVENAKIFYIGGFHLTVSPAAIKLLGKHAAETNKPLVLNLSAAFIPQFFKNPLDEVLPYCDFVICNETEAESYAASHNLTSTTDLIEIAKSIAKSPKENLKYPRTVIFTHGLEPTITVTYKIDTDDFIINEYSVHALEVEKIVDTNGAGDAFAGGFVAGLVLGKPLKESIDIGHWAAKVSIQQVGPSFPYEPKQVYPGL</sequence>
<dbReference type="Gene3D" id="3.30.1110.10">
    <property type="match status" value="1"/>
</dbReference>
<evidence type="ECO:0000256" key="9">
    <source>
        <dbReference type="ARBA" id="ARBA00022840"/>
    </source>
</evidence>
<keyword evidence="14" id="KW-1185">Reference proteome</keyword>
<dbReference type="PANTHER" id="PTHR45769:SF3">
    <property type="entry name" value="ADENOSINE KINASE"/>
    <property type="match status" value="1"/>
</dbReference>
<comment type="pathway">
    <text evidence="2 11">Purine metabolism; AMP biosynthesis via salvage pathway; AMP from adenosine: step 1/1.</text>
</comment>
<feature type="domain" description="Carbohydrate kinase PfkB" evidence="12">
    <location>
        <begin position="27"/>
        <end position="339"/>
    </location>
</feature>
<evidence type="ECO:0000256" key="11">
    <source>
        <dbReference type="RuleBase" id="RU368116"/>
    </source>
</evidence>
<evidence type="ECO:0000256" key="8">
    <source>
        <dbReference type="ARBA" id="ARBA00022777"/>
    </source>
</evidence>
<evidence type="ECO:0000256" key="10">
    <source>
        <dbReference type="PIRSR" id="PIRSR601805-1"/>
    </source>
</evidence>
<dbReference type="PANTHER" id="PTHR45769">
    <property type="entry name" value="ADENOSINE KINASE"/>
    <property type="match status" value="1"/>
</dbReference>
<dbReference type="CDD" id="cd01168">
    <property type="entry name" value="adenosine_kinase"/>
    <property type="match status" value="1"/>
</dbReference>
<keyword evidence="11" id="KW-0460">Magnesium</keyword>
<organism evidence="13 14">
    <name type="scientific">Ascoidea rubescens DSM 1968</name>
    <dbReference type="NCBI Taxonomy" id="1344418"/>
    <lineage>
        <taxon>Eukaryota</taxon>
        <taxon>Fungi</taxon>
        <taxon>Dikarya</taxon>
        <taxon>Ascomycota</taxon>
        <taxon>Saccharomycotina</taxon>
        <taxon>Saccharomycetes</taxon>
        <taxon>Ascoideaceae</taxon>
        <taxon>Ascoidea</taxon>
    </lineage>
</organism>
<dbReference type="UniPathway" id="UPA00588">
    <property type="reaction ID" value="UER00659"/>
</dbReference>
<gene>
    <name evidence="13" type="ORF">ASCRUDRAFT_77503</name>
</gene>
<dbReference type="OrthoDB" id="432447at2759"/>
<keyword evidence="5 11" id="KW-0808">Transferase</keyword>
<dbReference type="STRING" id="1344418.A0A1D2VC24"/>
<evidence type="ECO:0000256" key="6">
    <source>
        <dbReference type="ARBA" id="ARBA00022726"/>
    </source>
</evidence>
<keyword evidence="9 11" id="KW-0067">ATP-binding</keyword>
<reference evidence="14" key="1">
    <citation type="submission" date="2016-05" db="EMBL/GenBank/DDBJ databases">
        <title>Comparative genomics of biotechnologically important yeasts.</title>
        <authorList>
            <consortium name="DOE Joint Genome Institute"/>
            <person name="Riley R."/>
            <person name="Haridas S."/>
            <person name="Wolfe K.H."/>
            <person name="Lopes M.R."/>
            <person name="Hittinger C.T."/>
            <person name="Goker M."/>
            <person name="Salamov A."/>
            <person name="Wisecaver J."/>
            <person name="Long T.M."/>
            <person name="Aerts A.L."/>
            <person name="Barry K."/>
            <person name="Choi C."/>
            <person name="Clum A."/>
            <person name="Coughlan A.Y."/>
            <person name="Deshpande S."/>
            <person name="Douglass A.P."/>
            <person name="Hanson S.J."/>
            <person name="Klenk H.-P."/>
            <person name="Labutti K."/>
            <person name="Lapidus A."/>
            <person name="Lindquist E."/>
            <person name="Lipzen A."/>
            <person name="Meier-Kolthoff J.P."/>
            <person name="Ohm R.A."/>
            <person name="Otillar R.P."/>
            <person name="Pangilinan J."/>
            <person name="Peng Y."/>
            <person name="Rokas A."/>
            <person name="Rosa C.A."/>
            <person name="Scheuner C."/>
            <person name="Sibirny A.A."/>
            <person name="Slot J.C."/>
            <person name="Stielow J.B."/>
            <person name="Sun H."/>
            <person name="Kurtzman C.P."/>
            <person name="Blackwell M."/>
            <person name="Grigoriev I.V."/>
            <person name="Jeffries T.W."/>
        </authorList>
    </citation>
    <scope>NUCLEOTIDE SEQUENCE [LARGE SCALE GENOMIC DNA]</scope>
    <source>
        <strain evidence="14">DSM 1968</strain>
    </source>
</reference>
<evidence type="ECO:0000256" key="5">
    <source>
        <dbReference type="ARBA" id="ARBA00022679"/>
    </source>
</evidence>
<dbReference type="GeneID" id="30967526"/>
<comment type="catalytic activity">
    <reaction evidence="11">
        <text>adenosine + ATP = AMP + ADP + H(+)</text>
        <dbReference type="Rhea" id="RHEA:20824"/>
        <dbReference type="ChEBI" id="CHEBI:15378"/>
        <dbReference type="ChEBI" id="CHEBI:16335"/>
        <dbReference type="ChEBI" id="CHEBI:30616"/>
        <dbReference type="ChEBI" id="CHEBI:456215"/>
        <dbReference type="ChEBI" id="CHEBI:456216"/>
        <dbReference type="EC" id="2.7.1.20"/>
    </reaction>
</comment>
<evidence type="ECO:0000313" key="13">
    <source>
        <dbReference type="EMBL" id="ODV59112.1"/>
    </source>
</evidence>
<dbReference type="GO" id="GO:0005524">
    <property type="term" value="F:ATP binding"/>
    <property type="evidence" value="ECO:0007669"/>
    <property type="project" value="UniProtKB-UniRule"/>
</dbReference>
<dbReference type="AlphaFoldDB" id="A0A1D2VC24"/>
<dbReference type="GO" id="GO:0005634">
    <property type="term" value="C:nucleus"/>
    <property type="evidence" value="ECO:0007669"/>
    <property type="project" value="TreeGrafter"/>
</dbReference>
<dbReference type="GO" id="GO:0006144">
    <property type="term" value="P:purine nucleobase metabolic process"/>
    <property type="evidence" value="ECO:0007669"/>
    <property type="project" value="EnsemblFungi"/>
</dbReference>
<dbReference type="InterPro" id="IPR001805">
    <property type="entry name" value="Adenokinase"/>
</dbReference>
<dbReference type="SUPFAM" id="SSF53613">
    <property type="entry name" value="Ribokinase-like"/>
    <property type="match status" value="1"/>
</dbReference>
<comment type="similarity">
    <text evidence="3 11">Belongs to the carbohydrate kinase PfkB family.</text>
</comment>
<protein>
    <recommendedName>
        <fullName evidence="4 11">Adenosine kinase</fullName>
        <shortName evidence="11">AK</shortName>
        <ecNumber evidence="4 11">2.7.1.20</ecNumber>
    </recommendedName>
    <alternativeName>
        <fullName evidence="11">Adenosine 5'-phosphotransferase</fullName>
    </alternativeName>
</protein>